<feature type="transmembrane region" description="Helical" evidence="14">
    <location>
        <begin position="316"/>
        <end position="339"/>
    </location>
</feature>
<keyword evidence="7 14" id="KW-0812">Transmembrane</keyword>
<keyword evidence="19" id="KW-1185">Reference proteome</keyword>
<feature type="transmembrane region" description="Helical" evidence="14">
    <location>
        <begin position="84"/>
        <end position="105"/>
    </location>
</feature>
<evidence type="ECO:0000256" key="9">
    <source>
        <dbReference type="ARBA" id="ARBA00022989"/>
    </source>
</evidence>
<feature type="transmembrane region" description="Helical" evidence="14">
    <location>
        <begin position="166"/>
        <end position="184"/>
    </location>
</feature>
<feature type="chain" id="PRO_5040330888" description="Extracellular membrane protein CFEM domain-containing protein" evidence="15">
    <location>
        <begin position="20"/>
        <end position="478"/>
    </location>
</feature>
<dbReference type="InterPro" id="IPR008427">
    <property type="entry name" value="Extracellular_membr_CFEM_dom"/>
</dbReference>
<evidence type="ECO:0000313" key="19">
    <source>
        <dbReference type="Proteomes" id="UP000829685"/>
    </source>
</evidence>
<gene>
    <name evidence="18" type="ORF">JX265_002362</name>
</gene>
<feature type="transmembrane region" description="Helical" evidence="14">
    <location>
        <begin position="247"/>
        <end position="266"/>
    </location>
</feature>
<feature type="transmembrane region" description="Helical" evidence="14">
    <location>
        <begin position="278"/>
        <end position="296"/>
    </location>
</feature>
<keyword evidence="6" id="KW-0325">Glycoprotein</keyword>
<keyword evidence="11" id="KW-1015">Disulfide bond</keyword>
<evidence type="ECO:0000313" key="18">
    <source>
        <dbReference type="EMBL" id="KAI1879408.1"/>
    </source>
</evidence>
<dbReference type="EMBL" id="JAFIMR010000004">
    <property type="protein sequence ID" value="KAI1879408.1"/>
    <property type="molecule type" value="Genomic_DNA"/>
</dbReference>
<evidence type="ECO:0000256" key="7">
    <source>
        <dbReference type="ARBA" id="ARBA00022692"/>
    </source>
</evidence>
<evidence type="ECO:0000256" key="13">
    <source>
        <dbReference type="ARBA" id="ARBA00038359"/>
    </source>
</evidence>
<feature type="transmembrane region" description="Helical" evidence="14">
    <location>
        <begin position="117"/>
        <end position="137"/>
    </location>
</feature>
<keyword evidence="6" id="KW-0336">GPI-anchor</keyword>
<name>A0A9P9WU91_9PEZI</name>
<evidence type="ECO:0000256" key="4">
    <source>
        <dbReference type="ARBA" id="ARBA00010031"/>
    </source>
</evidence>
<evidence type="ECO:0000256" key="5">
    <source>
        <dbReference type="ARBA" id="ARBA00022525"/>
    </source>
</evidence>
<feature type="transmembrane region" description="Helical" evidence="14">
    <location>
        <begin position="196"/>
        <end position="216"/>
    </location>
</feature>
<accession>A0A9P9WU91</accession>
<comment type="caution">
    <text evidence="18">The sequence shown here is derived from an EMBL/GenBank/DDBJ whole genome shotgun (WGS) entry which is preliminary data.</text>
</comment>
<keyword evidence="5" id="KW-0964">Secreted</keyword>
<evidence type="ECO:0000256" key="14">
    <source>
        <dbReference type="SAM" id="Phobius"/>
    </source>
</evidence>
<dbReference type="InterPro" id="IPR049326">
    <property type="entry name" value="Rhodopsin_dom_fungi"/>
</dbReference>
<feature type="signal peptide" evidence="15">
    <location>
        <begin position="1"/>
        <end position="19"/>
    </location>
</feature>
<evidence type="ECO:0008006" key="20">
    <source>
        <dbReference type="Google" id="ProtNLM"/>
    </source>
</evidence>
<proteinExistence type="inferred from homology"/>
<dbReference type="InterPro" id="IPR052337">
    <property type="entry name" value="SAT4-like"/>
</dbReference>
<dbReference type="PANTHER" id="PTHR33048:SF160">
    <property type="entry name" value="SAT4 FAMILY MEMBRANE PROTEIN"/>
    <property type="match status" value="1"/>
</dbReference>
<sequence>MKVLTLVSLLLLRAVVASATTTLGNLTVPACGSTCIYGEAAQSACSISNITCICTNSTLRAKIQTCILSNCSIREALREDRTGLVWHLGLAFMIIGLVAFFIRCLERLRARTWGMDDSVISVVAAILIPMGALTIPLSNYGLGLDMWNVSPDDINSILYHFYWEEILYAVALGLNKISILFFYLRVFPQTSFRVAVYILLGLNAGYAIAYSLAVVFQCSPIEGAWRAWDGEYTAECVNINYLGWSGAAVNIALDIATLILPMYLLVGLTMSIKKKIQIIAMFMVGFFVTLVSILRLRSLIEFGSTKNVTQDYVEVGYWSTIEISIGIVCACMPAIRALLSKVFPLVFGSQNRTTRGPQTYPYTSAKSGISHRLFNSKSSAAIGPNEKGEAGGMEFFGVKRKPKFSKYGTSNEITVQNEWTVAGHTANRSDVELVALEKKLPFRGGDTGYVGDRLPDQWSGENDRAMVLPIQGHLGGSL</sequence>
<evidence type="ECO:0000256" key="2">
    <source>
        <dbReference type="ARBA" id="ARBA00004589"/>
    </source>
</evidence>
<evidence type="ECO:0000256" key="1">
    <source>
        <dbReference type="ARBA" id="ARBA00004141"/>
    </source>
</evidence>
<evidence type="ECO:0000259" key="16">
    <source>
        <dbReference type="Pfam" id="PF05730"/>
    </source>
</evidence>
<evidence type="ECO:0000256" key="6">
    <source>
        <dbReference type="ARBA" id="ARBA00022622"/>
    </source>
</evidence>
<reference evidence="18" key="1">
    <citation type="submission" date="2021-03" db="EMBL/GenBank/DDBJ databases">
        <title>Revisited historic fungal species revealed as producer of novel bioactive compounds through whole genome sequencing and comparative genomics.</title>
        <authorList>
            <person name="Vignolle G.A."/>
            <person name="Hochenegger N."/>
            <person name="Mach R.L."/>
            <person name="Mach-Aigner A.R."/>
            <person name="Javad Rahimi M."/>
            <person name="Salim K.A."/>
            <person name="Chan C.M."/>
            <person name="Lim L.B.L."/>
            <person name="Cai F."/>
            <person name="Druzhinina I.S."/>
            <person name="U'Ren J.M."/>
            <person name="Derntl C."/>
        </authorList>
    </citation>
    <scope>NUCLEOTIDE SEQUENCE</scope>
    <source>
        <strain evidence="18">TUCIM 5799</strain>
    </source>
</reference>
<dbReference type="GO" id="GO:0098552">
    <property type="term" value="C:side of membrane"/>
    <property type="evidence" value="ECO:0007669"/>
    <property type="project" value="UniProtKB-KW"/>
</dbReference>
<dbReference type="GO" id="GO:0005576">
    <property type="term" value="C:extracellular region"/>
    <property type="evidence" value="ECO:0007669"/>
    <property type="project" value="UniProtKB-SubCell"/>
</dbReference>
<evidence type="ECO:0000256" key="8">
    <source>
        <dbReference type="ARBA" id="ARBA00022729"/>
    </source>
</evidence>
<keyword evidence="9 14" id="KW-1133">Transmembrane helix</keyword>
<evidence type="ECO:0000256" key="10">
    <source>
        <dbReference type="ARBA" id="ARBA00023136"/>
    </source>
</evidence>
<dbReference type="Proteomes" id="UP000829685">
    <property type="component" value="Unassembled WGS sequence"/>
</dbReference>
<evidence type="ECO:0000256" key="11">
    <source>
        <dbReference type="ARBA" id="ARBA00023157"/>
    </source>
</evidence>
<keyword evidence="12" id="KW-0449">Lipoprotein</keyword>
<evidence type="ECO:0000259" key="17">
    <source>
        <dbReference type="Pfam" id="PF20684"/>
    </source>
</evidence>
<protein>
    <recommendedName>
        <fullName evidence="20">Extracellular membrane protein CFEM domain-containing protein</fullName>
    </recommendedName>
</protein>
<evidence type="ECO:0000256" key="3">
    <source>
        <dbReference type="ARBA" id="ARBA00004613"/>
    </source>
</evidence>
<organism evidence="18 19">
    <name type="scientific">Neoarthrinium moseri</name>
    <dbReference type="NCBI Taxonomy" id="1658444"/>
    <lineage>
        <taxon>Eukaryota</taxon>
        <taxon>Fungi</taxon>
        <taxon>Dikarya</taxon>
        <taxon>Ascomycota</taxon>
        <taxon>Pezizomycotina</taxon>
        <taxon>Sordariomycetes</taxon>
        <taxon>Xylariomycetidae</taxon>
        <taxon>Amphisphaeriales</taxon>
        <taxon>Apiosporaceae</taxon>
        <taxon>Neoarthrinium</taxon>
    </lineage>
</organism>
<dbReference type="AlphaFoldDB" id="A0A9P9WU91"/>
<evidence type="ECO:0000256" key="12">
    <source>
        <dbReference type="ARBA" id="ARBA00023288"/>
    </source>
</evidence>
<dbReference type="PANTHER" id="PTHR33048">
    <property type="entry name" value="PTH11-LIKE INTEGRAL MEMBRANE PROTEIN (AFU_ORTHOLOGUE AFUA_5G11245)"/>
    <property type="match status" value="1"/>
</dbReference>
<keyword evidence="10 14" id="KW-0472">Membrane</keyword>
<keyword evidence="8 15" id="KW-0732">Signal</keyword>
<feature type="domain" description="Rhodopsin" evidence="17">
    <location>
        <begin position="102"/>
        <end position="341"/>
    </location>
</feature>
<dbReference type="Pfam" id="PF20684">
    <property type="entry name" value="Fung_rhodopsin"/>
    <property type="match status" value="1"/>
</dbReference>
<evidence type="ECO:0000256" key="15">
    <source>
        <dbReference type="SAM" id="SignalP"/>
    </source>
</evidence>
<comment type="similarity">
    <text evidence="4">Belongs to the RBT5 family.</text>
</comment>
<feature type="domain" description="CFEM" evidence="16">
    <location>
        <begin position="27"/>
        <end position="77"/>
    </location>
</feature>
<comment type="similarity">
    <text evidence="13">Belongs to the SAT4 family.</text>
</comment>
<comment type="subcellular location">
    <subcellularLocation>
        <location evidence="2">Membrane</location>
        <topology evidence="2">Lipid-anchor</topology>
        <topology evidence="2">GPI-anchor</topology>
    </subcellularLocation>
    <subcellularLocation>
        <location evidence="1">Membrane</location>
        <topology evidence="1">Multi-pass membrane protein</topology>
    </subcellularLocation>
    <subcellularLocation>
        <location evidence="3">Secreted</location>
    </subcellularLocation>
</comment>
<dbReference type="Pfam" id="PF05730">
    <property type="entry name" value="CFEM"/>
    <property type="match status" value="1"/>
</dbReference>